<dbReference type="AlphaFoldDB" id="A0A428W5L3"/>
<dbReference type="EMBL" id="QHHU01000058">
    <property type="protein sequence ID" value="RSM38392.1"/>
    <property type="molecule type" value="Genomic_DNA"/>
</dbReference>
<dbReference type="Pfam" id="PF01872">
    <property type="entry name" value="RibD_C"/>
    <property type="match status" value="1"/>
</dbReference>
<evidence type="ECO:0000259" key="1">
    <source>
        <dbReference type="Pfam" id="PF01872"/>
    </source>
</evidence>
<comment type="caution">
    <text evidence="2">The sequence shown here is derived from an EMBL/GenBank/DDBJ whole genome shotgun (WGS) entry which is preliminary data.</text>
</comment>
<dbReference type="PANTHER" id="PTHR38011">
    <property type="entry name" value="DIHYDROFOLATE REDUCTASE FAMILY PROTEIN (AFU_ORTHOLOGUE AFUA_8G06820)"/>
    <property type="match status" value="1"/>
</dbReference>
<dbReference type="SUPFAM" id="SSF53597">
    <property type="entry name" value="Dihydrofolate reductase-like"/>
    <property type="match status" value="1"/>
</dbReference>
<gene>
    <name evidence="2" type="ORF">DMA12_33145</name>
</gene>
<dbReference type="GO" id="GO:0009231">
    <property type="term" value="P:riboflavin biosynthetic process"/>
    <property type="evidence" value="ECO:0007669"/>
    <property type="project" value="InterPro"/>
</dbReference>
<name>A0A428W5L3_AMYBA</name>
<dbReference type="Proteomes" id="UP000286716">
    <property type="component" value="Unassembled WGS sequence"/>
</dbReference>
<dbReference type="InterPro" id="IPR002734">
    <property type="entry name" value="RibDG_C"/>
</dbReference>
<organism evidence="2 3">
    <name type="scientific">Amycolatopsis balhimycina DSM 5908</name>
    <dbReference type="NCBI Taxonomy" id="1081091"/>
    <lineage>
        <taxon>Bacteria</taxon>
        <taxon>Bacillati</taxon>
        <taxon>Actinomycetota</taxon>
        <taxon>Actinomycetes</taxon>
        <taxon>Pseudonocardiales</taxon>
        <taxon>Pseudonocardiaceae</taxon>
        <taxon>Amycolatopsis</taxon>
    </lineage>
</organism>
<dbReference type="InterPro" id="IPR050765">
    <property type="entry name" value="Riboflavin_Biosynth_HTPR"/>
</dbReference>
<evidence type="ECO:0000313" key="3">
    <source>
        <dbReference type="Proteomes" id="UP000286716"/>
    </source>
</evidence>
<dbReference type="GO" id="GO:0008703">
    <property type="term" value="F:5-amino-6-(5-phosphoribosylamino)uracil reductase activity"/>
    <property type="evidence" value="ECO:0007669"/>
    <property type="project" value="InterPro"/>
</dbReference>
<reference evidence="2 3" key="1">
    <citation type="submission" date="2018-05" db="EMBL/GenBank/DDBJ databases">
        <title>Evolution of GPA BGCs.</title>
        <authorList>
            <person name="Waglechner N."/>
            <person name="Wright G.D."/>
        </authorList>
    </citation>
    <scope>NUCLEOTIDE SEQUENCE [LARGE SCALE GENOMIC DNA]</scope>
    <source>
        <strain evidence="2 3">DSM 5908</strain>
    </source>
</reference>
<dbReference type="InterPro" id="IPR024072">
    <property type="entry name" value="DHFR-like_dom_sf"/>
</dbReference>
<dbReference type="RefSeq" id="WP_020639402.1">
    <property type="nucleotide sequence ID" value="NZ_QHHU01000058.1"/>
</dbReference>
<proteinExistence type="predicted"/>
<accession>A0A428W5L3</accession>
<protein>
    <submittedName>
        <fullName evidence="2">Deaminase</fullName>
    </submittedName>
</protein>
<sequence length="207" mass="22631">MGKIIATENVSLDGVIELSTGDEGFSRDDWLAALAPADRDEWGKLILDDALGAQALLLGRRSYEFFAARYPSRTGELADRMNSLPKYVVSTTLEGPGWTNSTVLDGGLVEAVSALKHTVDGEIRVYASSQLVRTLMEHDLVDEVRLVVFPFLLGSGRRLFDQTGDHKSLRLTDIRTVGSGLAFLVYQRIRDVDESAKRVATAGTGSR</sequence>
<dbReference type="PANTHER" id="PTHR38011:SF11">
    <property type="entry name" value="2,5-DIAMINO-6-RIBOSYLAMINO-4(3H)-PYRIMIDINONE 5'-PHOSPHATE REDUCTASE"/>
    <property type="match status" value="1"/>
</dbReference>
<evidence type="ECO:0000313" key="2">
    <source>
        <dbReference type="EMBL" id="RSM38392.1"/>
    </source>
</evidence>
<keyword evidence="3" id="KW-1185">Reference proteome</keyword>
<dbReference type="Gene3D" id="3.40.430.10">
    <property type="entry name" value="Dihydrofolate Reductase, subunit A"/>
    <property type="match status" value="1"/>
</dbReference>
<feature type="domain" description="Bacterial bifunctional deaminase-reductase C-terminal" evidence="1">
    <location>
        <begin position="3"/>
        <end position="182"/>
    </location>
</feature>
<dbReference type="OrthoDB" id="7342392at2"/>